<accession>A0A9D4L972</accession>
<protein>
    <submittedName>
        <fullName evidence="1">Uncharacterized protein</fullName>
    </submittedName>
</protein>
<sequence>MRACFSEPSQLDRPDFRIQTERSRSCGGSERLLLLHLRRFVLSVKHLGLNLNTSAQSISLV</sequence>
<reference evidence="1" key="2">
    <citation type="submission" date="2020-11" db="EMBL/GenBank/DDBJ databases">
        <authorList>
            <person name="McCartney M.A."/>
            <person name="Auch B."/>
            <person name="Kono T."/>
            <person name="Mallez S."/>
            <person name="Becker A."/>
            <person name="Gohl D.M."/>
            <person name="Silverstein K.A.T."/>
            <person name="Koren S."/>
            <person name="Bechman K.B."/>
            <person name="Herman A."/>
            <person name="Abrahante J.E."/>
            <person name="Garbe J."/>
        </authorList>
    </citation>
    <scope>NUCLEOTIDE SEQUENCE</scope>
    <source>
        <strain evidence="1">Duluth1</strain>
        <tissue evidence="1">Whole animal</tissue>
    </source>
</reference>
<organism evidence="1 2">
    <name type="scientific">Dreissena polymorpha</name>
    <name type="common">Zebra mussel</name>
    <name type="synonym">Mytilus polymorpha</name>
    <dbReference type="NCBI Taxonomy" id="45954"/>
    <lineage>
        <taxon>Eukaryota</taxon>
        <taxon>Metazoa</taxon>
        <taxon>Spiralia</taxon>
        <taxon>Lophotrochozoa</taxon>
        <taxon>Mollusca</taxon>
        <taxon>Bivalvia</taxon>
        <taxon>Autobranchia</taxon>
        <taxon>Heteroconchia</taxon>
        <taxon>Euheterodonta</taxon>
        <taxon>Imparidentia</taxon>
        <taxon>Neoheterodontei</taxon>
        <taxon>Myida</taxon>
        <taxon>Dreissenoidea</taxon>
        <taxon>Dreissenidae</taxon>
        <taxon>Dreissena</taxon>
    </lineage>
</organism>
<reference evidence="1" key="1">
    <citation type="journal article" date="2019" name="bioRxiv">
        <title>The Genome of the Zebra Mussel, Dreissena polymorpha: A Resource for Invasive Species Research.</title>
        <authorList>
            <person name="McCartney M.A."/>
            <person name="Auch B."/>
            <person name="Kono T."/>
            <person name="Mallez S."/>
            <person name="Zhang Y."/>
            <person name="Obille A."/>
            <person name="Becker A."/>
            <person name="Abrahante J.E."/>
            <person name="Garbe J."/>
            <person name="Badalamenti J.P."/>
            <person name="Herman A."/>
            <person name="Mangelson H."/>
            <person name="Liachko I."/>
            <person name="Sullivan S."/>
            <person name="Sone E.D."/>
            <person name="Koren S."/>
            <person name="Silverstein K.A.T."/>
            <person name="Beckman K.B."/>
            <person name="Gohl D.M."/>
        </authorList>
    </citation>
    <scope>NUCLEOTIDE SEQUENCE</scope>
    <source>
        <strain evidence="1">Duluth1</strain>
        <tissue evidence="1">Whole animal</tissue>
    </source>
</reference>
<evidence type="ECO:0000313" key="2">
    <source>
        <dbReference type="Proteomes" id="UP000828390"/>
    </source>
</evidence>
<proteinExistence type="predicted"/>
<evidence type="ECO:0000313" key="1">
    <source>
        <dbReference type="EMBL" id="KAH3853614.1"/>
    </source>
</evidence>
<dbReference type="EMBL" id="JAIWYP010000003">
    <property type="protein sequence ID" value="KAH3853614.1"/>
    <property type="molecule type" value="Genomic_DNA"/>
</dbReference>
<dbReference type="AlphaFoldDB" id="A0A9D4L972"/>
<keyword evidence="2" id="KW-1185">Reference proteome</keyword>
<name>A0A9D4L972_DREPO</name>
<dbReference type="Proteomes" id="UP000828390">
    <property type="component" value="Unassembled WGS sequence"/>
</dbReference>
<gene>
    <name evidence="1" type="ORF">DPMN_096144</name>
</gene>
<comment type="caution">
    <text evidence="1">The sequence shown here is derived from an EMBL/GenBank/DDBJ whole genome shotgun (WGS) entry which is preliminary data.</text>
</comment>